<keyword evidence="3" id="KW-0378">Hydrolase</keyword>
<dbReference type="GO" id="GO:0043829">
    <property type="term" value="F:tRNA-specific adenosine-37 deaminase activity"/>
    <property type="evidence" value="ECO:0007669"/>
    <property type="project" value="UniProtKB-EC"/>
</dbReference>
<evidence type="ECO:0000256" key="9">
    <source>
        <dbReference type="ARBA" id="ARBA00040502"/>
    </source>
</evidence>
<gene>
    <name evidence="14" type="ORF">MNOR_LOCUS7536</name>
</gene>
<evidence type="ECO:0000256" key="7">
    <source>
        <dbReference type="ARBA" id="ARBA00038326"/>
    </source>
</evidence>
<sequence>MSLIYNQELADEVTKVCLEAFKRLPKTGKPVSDREWTLLACIVKQNMKTNTNIYCLEVVSLGTGSKCIGRNQLSARGDLLHDSHAEVIARRAFLIYLLEQIEIAEKLNRQHLSINEDNVENIDNGKCKLKPGTKFHFYTSHTPCGDASIFPKQEWDLECVGHTVEEYTGSNDKGPESIISSHDREPPNKKLKVENEKFIVSEAISESDHIIEKITDEGKKDIPSDINRTGAKVVKGEESDPLLPGLSYHTTGVLRTKPGRGDPTLSHSCSDKILKWNVLGLQGSILSIFIAEPIYLTTIIVGPCPYSHDAIYRAILGRFKSKLDKLKLPAGYKVSEPILLQSSLDFSFSNAQVNKLCSDITKLMPSPSALIWSKSSVHKNKQEVATNGRRLGITAKALNTPKSRVSICKMNLFQRSLGLLQNPTFINLYNSVNSNDYENFKKSASDYQEAWKLLKEGVLPMWTKKPLHLQHFKP</sequence>
<dbReference type="PANTHER" id="PTHR46516:SF1">
    <property type="entry name" value="TRNA-SPECIFIC ADENOSINE DEAMINASE 1"/>
    <property type="match status" value="1"/>
</dbReference>
<dbReference type="GO" id="GO:0046872">
    <property type="term" value="F:metal ion binding"/>
    <property type="evidence" value="ECO:0007669"/>
    <property type="project" value="UniProtKB-KW"/>
</dbReference>
<dbReference type="GO" id="GO:0003723">
    <property type="term" value="F:RNA binding"/>
    <property type="evidence" value="ECO:0007669"/>
    <property type="project" value="InterPro"/>
</dbReference>
<dbReference type="Proteomes" id="UP001497623">
    <property type="component" value="Unassembled WGS sequence"/>
</dbReference>
<dbReference type="GO" id="GO:0008033">
    <property type="term" value="P:tRNA processing"/>
    <property type="evidence" value="ECO:0007669"/>
    <property type="project" value="UniProtKB-KW"/>
</dbReference>
<evidence type="ECO:0000256" key="5">
    <source>
        <dbReference type="ARBA" id="ARBA00037026"/>
    </source>
</evidence>
<evidence type="ECO:0000256" key="8">
    <source>
        <dbReference type="ARBA" id="ARBA00038940"/>
    </source>
</evidence>
<protein>
    <recommendedName>
        <fullName evidence="9">tRNA-specific adenosine deaminase 1</fullName>
        <ecNumber evidence="8">3.5.4.34</ecNumber>
    </recommendedName>
    <alternativeName>
        <fullName evidence="10">tRNA-specific adenosine-37 deaminase</fullName>
    </alternativeName>
</protein>
<dbReference type="EC" id="3.5.4.34" evidence="8"/>
<dbReference type="Pfam" id="PF02137">
    <property type="entry name" value="A_deamin"/>
    <property type="match status" value="1"/>
</dbReference>
<evidence type="ECO:0000256" key="4">
    <source>
        <dbReference type="ARBA" id="ARBA00022833"/>
    </source>
</evidence>
<comment type="similarity">
    <text evidence="7">Belongs to the ADAT1 family.</text>
</comment>
<evidence type="ECO:0000256" key="12">
    <source>
        <dbReference type="SAM" id="MobiDB-lite"/>
    </source>
</evidence>
<dbReference type="EMBL" id="CAXKWB010003339">
    <property type="protein sequence ID" value="CAL4068997.1"/>
    <property type="molecule type" value="Genomic_DNA"/>
</dbReference>
<evidence type="ECO:0000256" key="3">
    <source>
        <dbReference type="ARBA" id="ARBA00022801"/>
    </source>
</evidence>
<dbReference type="PROSITE" id="PS50141">
    <property type="entry name" value="A_DEAMIN_EDITASE"/>
    <property type="match status" value="1"/>
</dbReference>
<comment type="function">
    <text evidence="6">Specifically deaminates adenosine-37 to inosine in tRNA-Ala.</text>
</comment>
<comment type="catalytic activity">
    <reaction evidence="11">
        <text>adenosine(37) in tRNA(Ala) + H2O + H(+) = inosine(37) in tRNA(Ala) + NH4(+)</text>
        <dbReference type="Rhea" id="RHEA:50968"/>
        <dbReference type="Rhea" id="RHEA-COMP:12855"/>
        <dbReference type="Rhea" id="RHEA-COMP:12856"/>
        <dbReference type="ChEBI" id="CHEBI:15377"/>
        <dbReference type="ChEBI" id="CHEBI:15378"/>
        <dbReference type="ChEBI" id="CHEBI:28938"/>
        <dbReference type="ChEBI" id="CHEBI:74411"/>
        <dbReference type="ChEBI" id="CHEBI:82852"/>
        <dbReference type="EC" id="3.5.4.34"/>
    </reaction>
</comment>
<comment type="caution">
    <text evidence="14">The sequence shown here is derived from an EMBL/GenBank/DDBJ whole genome shotgun (WGS) entry which is preliminary data.</text>
</comment>
<reference evidence="14 15" key="1">
    <citation type="submission" date="2024-05" db="EMBL/GenBank/DDBJ databases">
        <authorList>
            <person name="Wallberg A."/>
        </authorList>
    </citation>
    <scope>NUCLEOTIDE SEQUENCE [LARGE SCALE GENOMIC DNA]</scope>
</reference>
<dbReference type="PANTHER" id="PTHR46516">
    <property type="entry name" value="TRNA-SPECIFIC ADENOSINE DEAMINASE 1"/>
    <property type="match status" value="1"/>
</dbReference>
<proteinExistence type="inferred from homology"/>
<evidence type="ECO:0000259" key="13">
    <source>
        <dbReference type="PROSITE" id="PS50141"/>
    </source>
</evidence>
<evidence type="ECO:0000256" key="2">
    <source>
        <dbReference type="ARBA" id="ARBA00022723"/>
    </source>
</evidence>
<keyword evidence="15" id="KW-1185">Reference proteome</keyword>
<evidence type="ECO:0000313" key="14">
    <source>
        <dbReference type="EMBL" id="CAL4068997.1"/>
    </source>
</evidence>
<accession>A0AAV2Q1Y1</accession>
<name>A0AAV2Q1Y1_MEGNR</name>
<comment type="cofactor">
    <cofactor evidence="5">
        <name>1D-myo-inositol hexakisphosphate</name>
        <dbReference type="ChEBI" id="CHEBI:58130"/>
    </cofactor>
</comment>
<dbReference type="InterPro" id="IPR002466">
    <property type="entry name" value="A_deamin"/>
</dbReference>
<feature type="non-terminal residue" evidence="14">
    <location>
        <position position="474"/>
    </location>
</feature>
<evidence type="ECO:0000256" key="1">
    <source>
        <dbReference type="ARBA" id="ARBA00022694"/>
    </source>
</evidence>
<keyword evidence="4" id="KW-0862">Zinc</keyword>
<evidence type="ECO:0000256" key="6">
    <source>
        <dbReference type="ARBA" id="ARBA00037784"/>
    </source>
</evidence>
<keyword evidence="1" id="KW-0819">tRNA processing</keyword>
<dbReference type="AlphaFoldDB" id="A0AAV2Q1Y1"/>
<organism evidence="14 15">
    <name type="scientific">Meganyctiphanes norvegica</name>
    <name type="common">Northern krill</name>
    <name type="synonym">Thysanopoda norvegica</name>
    <dbReference type="NCBI Taxonomy" id="48144"/>
    <lineage>
        <taxon>Eukaryota</taxon>
        <taxon>Metazoa</taxon>
        <taxon>Ecdysozoa</taxon>
        <taxon>Arthropoda</taxon>
        <taxon>Crustacea</taxon>
        <taxon>Multicrustacea</taxon>
        <taxon>Malacostraca</taxon>
        <taxon>Eumalacostraca</taxon>
        <taxon>Eucarida</taxon>
        <taxon>Euphausiacea</taxon>
        <taxon>Euphausiidae</taxon>
        <taxon>Meganyctiphanes</taxon>
    </lineage>
</organism>
<keyword evidence="2" id="KW-0479">Metal-binding</keyword>
<feature type="region of interest" description="Disordered" evidence="12">
    <location>
        <begin position="168"/>
        <end position="187"/>
    </location>
</feature>
<evidence type="ECO:0000256" key="10">
    <source>
        <dbReference type="ARBA" id="ARBA00041760"/>
    </source>
</evidence>
<evidence type="ECO:0000256" key="11">
    <source>
        <dbReference type="ARBA" id="ARBA00047635"/>
    </source>
</evidence>
<feature type="domain" description="A to I editase" evidence="13">
    <location>
        <begin position="60"/>
        <end position="472"/>
    </location>
</feature>
<dbReference type="SMART" id="SM00552">
    <property type="entry name" value="ADEAMc"/>
    <property type="match status" value="1"/>
</dbReference>
<evidence type="ECO:0000313" key="15">
    <source>
        <dbReference type="Proteomes" id="UP001497623"/>
    </source>
</evidence>